<name>A0AAV5WBP4_9BILA</name>
<comment type="similarity">
    <text evidence="1">Belongs to the heat shock protein 70 family.</text>
</comment>
<dbReference type="Gene3D" id="2.60.34.10">
    <property type="entry name" value="Substrate Binding Domain Of DNAk, Chain A, domain 1"/>
    <property type="match status" value="1"/>
</dbReference>
<proteinExistence type="inferred from homology"/>
<dbReference type="Proteomes" id="UP001432322">
    <property type="component" value="Unassembled WGS sequence"/>
</dbReference>
<dbReference type="InterPro" id="IPR013126">
    <property type="entry name" value="Hsp_70_fam"/>
</dbReference>
<dbReference type="PANTHER" id="PTHR19375">
    <property type="entry name" value="HEAT SHOCK PROTEIN 70KDA"/>
    <property type="match status" value="1"/>
</dbReference>
<evidence type="ECO:0000256" key="2">
    <source>
        <dbReference type="ARBA" id="ARBA00022741"/>
    </source>
</evidence>
<organism evidence="4 5">
    <name type="scientific">Pristionchus fissidentatus</name>
    <dbReference type="NCBI Taxonomy" id="1538716"/>
    <lineage>
        <taxon>Eukaryota</taxon>
        <taxon>Metazoa</taxon>
        <taxon>Ecdysozoa</taxon>
        <taxon>Nematoda</taxon>
        <taxon>Chromadorea</taxon>
        <taxon>Rhabditida</taxon>
        <taxon>Rhabditina</taxon>
        <taxon>Diplogasteromorpha</taxon>
        <taxon>Diplogasteroidea</taxon>
        <taxon>Neodiplogasteridae</taxon>
        <taxon>Pristionchus</taxon>
    </lineage>
</organism>
<keyword evidence="3" id="KW-0067">ATP-binding</keyword>
<dbReference type="InterPro" id="IPR029047">
    <property type="entry name" value="HSP70_peptide-bd_sf"/>
</dbReference>
<evidence type="ECO:0000256" key="3">
    <source>
        <dbReference type="ARBA" id="ARBA00022840"/>
    </source>
</evidence>
<dbReference type="SUPFAM" id="SSF100920">
    <property type="entry name" value="Heat shock protein 70kD (HSP70), peptide-binding domain"/>
    <property type="match status" value="1"/>
</dbReference>
<evidence type="ECO:0008006" key="6">
    <source>
        <dbReference type="Google" id="ProtNLM"/>
    </source>
</evidence>
<sequence>NQPGALIKVYEGEGAMTKDNYMLGTLKLSGIQTATHGVPHIEVTFDVDIDGVLSVSAQDTSTGKYNKIVLTNKSIIEKVPAGEERAWRVVEWREDVETHAGLHAAEAHSDDDVEDMLTDDDMVEVQNVRVPDESSMMSTEERKIIYDKMDEIARNMDTIKRILERTGGDPRGVRQGA</sequence>
<dbReference type="EMBL" id="BTSY01000005">
    <property type="protein sequence ID" value="GMT27249.1"/>
    <property type="molecule type" value="Genomic_DNA"/>
</dbReference>
<dbReference type="Pfam" id="PF00012">
    <property type="entry name" value="HSP70"/>
    <property type="match status" value="1"/>
</dbReference>
<dbReference type="GO" id="GO:0005524">
    <property type="term" value="F:ATP binding"/>
    <property type="evidence" value="ECO:0007669"/>
    <property type="project" value="UniProtKB-KW"/>
</dbReference>
<protein>
    <recommendedName>
        <fullName evidence="6">Heat shock protein 70</fullName>
    </recommendedName>
</protein>
<dbReference type="GO" id="GO:0140662">
    <property type="term" value="F:ATP-dependent protein folding chaperone"/>
    <property type="evidence" value="ECO:0007669"/>
    <property type="project" value="InterPro"/>
</dbReference>
<evidence type="ECO:0000313" key="5">
    <source>
        <dbReference type="Proteomes" id="UP001432322"/>
    </source>
</evidence>
<evidence type="ECO:0000256" key="1">
    <source>
        <dbReference type="ARBA" id="ARBA00007381"/>
    </source>
</evidence>
<dbReference type="AlphaFoldDB" id="A0AAV5WBP4"/>
<evidence type="ECO:0000313" key="4">
    <source>
        <dbReference type="EMBL" id="GMT27249.1"/>
    </source>
</evidence>
<keyword evidence="5" id="KW-1185">Reference proteome</keyword>
<feature type="non-terminal residue" evidence="4">
    <location>
        <position position="1"/>
    </location>
</feature>
<gene>
    <name evidence="4" type="ORF">PFISCL1PPCAC_18546</name>
</gene>
<comment type="caution">
    <text evidence="4">The sequence shown here is derived from an EMBL/GenBank/DDBJ whole genome shotgun (WGS) entry which is preliminary data.</text>
</comment>
<keyword evidence="2" id="KW-0547">Nucleotide-binding</keyword>
<reference evidence="4" key="1">
    <citation type="submission" date="2023-10" db="EMBL/GenBank/DDBJ databases">
        <title>Genome assembly of Pristionchus species.</title>
        <authorList>
            <person name="Yoshida K."/>
            <person name="Sommer R.J."/>
        </authorList>
    </citation>
    <scope>NUCLEOTIDE SEQUENCE</scope>
    <source>
        <strain evidence="4">RS5133</strain>
    </source>
</reference>
<accession>A0AAV5WBP4</accession>